<evidence type="ECO:0000256" key="1">
    <source>
        <dbReference type="ARBA" id="ARBA00004141"/>
    </source>
</evidence>
<keyword evidence="2 5" id="KW-0812">Transmembrane</keyword>
<keyword evidence="4 5" id="KW-0472">Membrane</keyword>
<dbReference type="InterPro" id="IPR051533">
    <property type="entry name" value="WaaL-like"/>
</dbReference>
<evidence type="ECO:0000256" key="5">
    <source>
        <dbReference type="SAM" id="Phobius"/>
    </source>
</evidence>
<feature type="transmembrane region" description="Helical" evidence="5">
    <location>
        <begin position="193"/>
        <end position="211"/>
    </location>
</feature>
<evidence type="ECO:0000313" key="8">
    <source>
        <dbReference type="Proteomes" id="UP000231466"/>
    </source>
</evidence>
<dbReference type="AlphaFoldDB" id="A0A2H0VGL4"/>
<gene>
    <name evidence="7" type="ORF">COT89_00880</name>
</gene>
<feature type="transmembrane region" description="Helical" evidence="5">
    <location>
        <begin position="138"/>
        <end position="156"/>
    </location>
</feature>
<comment type="subcellular location">
    <subcellularLocation>
        <location evidence="1">Membrane</location>
        <topology evidence="1">Multi-pass membrane protein</topology>
    </subcellularLocation>
</comment>
<sequence>MEKTFSVQNLIKFSFILLAFTPFAITHGTLFPFMFGKAVFIRFMIGVSGVLFAIGILNKKNPIHLKLGRLFNPLMIAYAVFMLLVLASTVLSVNPYRSFWGNVERSEGFLILIYMLLSFLGTLLFFNKKDWLNFFKVNLLVGGVIAINVFIEWLGGAHRPDGAFLDNSAVTAAYALFTLFFALIVGILDKNKIWRYLSGGIAITAVVTIVATGTRGVMVGLVAAILVTLLRLVLTKEPYVKLHLFKKSINTRKLSAGLLLLIAVFSIVFIFTRSNSIWQGVPGLNRLAEISSTDPATQARLINIGISLNAINPANVGATRSLFGWGLEGYVNAHNQFYNPSIQKFETPWFDRAHNKILDVLVMNGVLGLMAYLFMWGVLFRKSFSVKPEEEYGQSNKEFWTSLTIGGIVTAYFVQSLFFFDSIAIYIPLFSLLSFSAYTYYVKNREPQNEDVEISRFSTSVKLGSATLGVLLIVLFIWASIIPTYQMRTMFGELKREHLDADDVRRVTAPDNFVQAEVRSIMLFSALDRLSKENLTDILPQMLKLGEEALEKTDNRARREHEMGVIYNDAFKAFEKNEYLVLGEEHLRKSMDLVRGRQTTAFMLAENLTLQGRFDEVKEVMDAARAAEPEGANIDIFYLSYLAPSDLNGSNGTIEKLKKIYIGGDSIEKNRIINDAEILYLRESYSNHLHYAHHIRDEALFRRFILRTIEIEKALKEIINFQAENGLIKRSVDTRETTFTQALSVLNQYGLDAINLK</sequence>
<evidence type="ECO:0000259" key="6">
    <source>
        <dbReference type="Pfam" id="PF04932"/>
    </source>
</evidence>
<evidence type="ECO:0000256" key="2">
    <source>
        <dbReference type="ARBA" id="ARBA00022692"/>
    </source>
</evidence>
<dbReference type="PANTHER" id="PTHR37422">
    <property type="entry name" value="TEICHURONIC ACID BIOSYNTHESIS PROTEIN TUAE"/>
    <property type="match status" value="1"/>
</dbReference>
<dbReference type="Proteomes" id="UP000231466">
    <property type="component" value="Unassembled WGS sequence"/>
</dbReference>
<keyword evidence="3 5" id="KW-1133">Transmembrane helix</keyword>
<evidence type="ECO:0000313" key="7">
    <source>
        <dbReference type="EMBL" id="PIR98247.1"/>
    </source>
</evidence>
<dbReference type="PANTHER" id="PTHR37422:SF23">
    <property type="entry name" value="TEICHURONIC ACID BIOSYNTHESIS PROTEIN TUAE"/>
    <property type="match status" value="1"/>
</dbReference>
<feature type="transmembrane region" description="Helical" evidence="5">
    <location>
        <begin position="39"/>
        <end position="58"/>
    </location>
</feature>
<feature type="transmembrane region" description="Helical" evidence="5">
    <location>
        <begin position="399"/>
        <end position="417"/>
    </location>
</feature>
<dbReference type="Pfam" id="PF04932">
    <property type="entry name" value="Wzy_C"/>
    <property type="match status" value="1"/>
</dbReference>
<proteinExistence type="predicted"/>
<reference evidence="8" key="1">
    <citation type="submission" date="2017-09" db="EMBL/GenBank/DDBJ databases">
        <title>Depth-based differentiation of microbial function through sediment-hosted aquifers and enrichment of novel symbionts in the deep terrestrial subsurface.</title>
        <authorList>
            <person name="Probst A.J."/>
            <person name="Ladd B."/>
            <person name="Jarett J.K."/>
            <person name="Geller-Mcgrath D.E."/>
            <person name="Sieber C.M.K."/>
            <person name="Emerson J.B."/>
            <person name="Anantharaman K."/>
            <person name="Thomas B.C."/>
            <person name="Malmstrom R."/>
            <person name="Stieglmeier M."/>
            <person name="Klingl A."/>
            <person name="Woyke T."/>
            <person name="Ryan C.M."/>
            <person name="Banfield J.F."/>
        </authorList>
    </citation>
    <scope>NUCLEOTIDE SEQUENCE [LARGE SCALE GENOMIC DNA]</scope>
</reference>
<feature type="transmembrane region" description="Helical" evidence="5">
    <location>
        <begin position="357"/>
        <end position="379"/>
    </location>
</feature>
<name>A0A2H0VGL4_9BACT</name>
<organism evidence="7 8">
    <name type="scientific">Candidatus Colwellbacteria bacterium CG10_big_fil_rev_8_21_14_0_10_42_22</name>
    <dbReference type="NCBI Taxonomy" id="1974540"/>
    <lineage>
        <taxon>Bacteria</taxon>
        <taxon>Candidatus Colwelliibacteriota</taxon>
    </lineage>
</organism>
<dbReference type="InterPro" id="IPR007016">
    <property type="entry name" value="O-antigen_ligase-rel_domated"/>
</dbReference>
<feature type="transmembrane region" description="Helical" evidence="5">
    <location>
        <begin position="254"/>
        <end position="272"/>
    </location>
</feature>
<evidence type="ECO:0000256" key="3">
    <source>
        <dbReference type="ARBA" id="ARBA00022989"/>
    </source>
</evidence>
<feature type="transmembrane region" description="Helical" evidence="5">
    <location>
        <begin position="108"/>
        <end position="126"/>
    </location>
</feature>
<feature type="domain" description="O-antigen ligase-related" evidence="6">
    <location>
        <begin position="202"/>
        <end position="373"/>
    </location>
</feature>
<feature type="transmembrane region" description="Helical" evidence="5">
    <location>
        <begin position="12"/>
        <end position="33"/>
    </location>
</feature>
<accession>A0A2H0VGL4</accession>
<dbReference type="GO" id="GO:0016020">
    <property type="term" value="C:membrane"/>
    <property type="evidence" value="ECO:0007669"/>
    <property type="project" value="UniProtKB-SubCell"/>
</dbReference>
<dbReference type="EMBL" id="PFAH01000002">
    <property type="protein sequence ID" value="PIR98247.1"/>
    <property type="molecule type" value="Genomic_DNA"/>
</dbReference>
<feature type="transmembrane region" description="Helical" evidence="5">
    <location>
        <begin position="423"/>
        <end position="442"/>
    </location>
</feature>
<evidence type="ECO:0000256" key="4">
    <source>
        <dbReference type="ARBA" id="ARBA00023136"/>
    </source>
</evidence>
<feature type="transmembrane region" description="Helical" evidence="5">
    <location>
        <begin position="168"/>
        <end position="188"/>
    </location>
</feature>
<protein>
    <recommendedName>
        <fullName evidence="6">O-antigen ligase-related domain-containing protein</fullName>
    </recommendedName>
</protein>
<feature type="transmembrane region" description="Helical" evidence="5">
    <location>
        <begin position="463"/>
        <end position="481"/>
    </location>
</feature>
<feature type="transmembrane region" description="Helical" evidence="5">
    <location>
        <begin position="217"/>
        <end position="234"/>
    </location>
</feature>
<feature type="transmembrane region" description="Helical" evidence="5">
    <location>
        <begin position="70"/>
        <end position="88"/>
    </location>
</feature>
<comment type="caution">
    <text evidence="7">The sequence shown here is derived from an EMBL/GenBank/DDBJ whole genome shotgun (WGS) entry which is preliminary data.</text>
</comment>